<organism evidence="7 8">
    <name type="scientific">Aeromonas jandaei</name>
    <dbReference type="NCBI Taxonomy" id="650"/>
    <lineage>
        <taxon>Bacteria</taxon>
        <taxon>Pseudomonadati</taxon>
        <taxon>Pseudomonadota</taxon>
        <taxon>Gammaproteobacteria</taxon>
        <taxon>Aeromonadales</taxon>
        <taxon>Aeromonadaceae</taxon>
        <taxon>Aeromonas</taxon>
    </lineage>
</organism>
<feature type="transmembrane region" description="Helical" evidence="5">
    <location>
        <begin position="391"/>
        <end position="411"/>
    </location>
</feature>
<dbReference type="InterPro" id="IPR051533">
    <property type="entry name" value="WaaL-like"/>
</dbReference>
<evidence type="ECO:0000256" key="1">
    <source>
        <dbReference type="ARBA" id="ARBA00004141"/>
    </source>
</evidence>
<feature type="transmembrane region" description="Helical" evidence="5">
    <location>
        <begin position="231"/>
        <end position="249"/>
    </location>
</feature>
<feature type="transmembrane region" description="Helical" evidence="5">
    <location>
        <begin position="180"/>
        <end position="199"/>
    </location>
</feature>
<sequence>MQEIMMVLFSKEKFVPFMVQASAFLFGALALAVPSGYSYGPALLAVVSLFVFWRKDYLSAMEKEHKIIASLLLSYFVLFLISVIFDGSSFSQLDRPSRALMAALVIPTLARHKVKLEVLLCGFACGALIAACIAIYDKFYLGYERAFEFYSIPIQSGNISMSLGLFCLCGYFWSRANKFYNYSFFYMIGAISGLIGSFLSGSRGGWILLPVVIFSILMLYRNLIASNERKGLLCLLFIIIAMVLAPQTGMLKRFDAAKTDIEQYVDGTNLDTSLGIRFQLWRSAWDSFKEKPFFGWGQDGLRESQKQQLKENKITNFIYNFNYHAHNQYLEEMAKRGIIGLLVLIAMLCVPIILVKKRFSIMAQESLAYSGGVLVIVTCLTTADYHLSQAYFSHNSGISFFVFSLVLALSVSMDDGNH</sequence>
<reference evidence="7 8" key="1">
    <citation type="submission" date="2020-12" db="EMBL/GenBank/DDBJ databases">
        <title>FDA dAtabase for Regulatory Grade micrObial Sequences (FDA-ARGOS): Supporting development and validation of Infectious Disease Dx tests.</title>
        <authorList>
            <person name="Sproer C."/>
            <person name="Gronow S."/>
            <person name="Severitt S."/>
            <person name="Schroder I."/>
            <person name="Tallon L."/>
            <person name="Sadzewicz L."/>
            <person name="Zhao X."/>
            <person name="Boylan J."/>
            <person name="Ott S."/>
            <person name="Bowen H."/>
            <person name="Vavikolanu K."/>
            <person name="Mehta A."/>
            <person name="Aluvathingal J."/>
            <person name="Nadendla S."/>
            <person name="Lowell S."/>
            <person name="Myers T."/>
            <person name="Yan Y."/>
            <person name="Sichtig H."/>
        </authorList>
    </citation>
    <scope>NUCLEOTIDE SEQUENCE [LARGE SCALE GENOMIC DNA]</scope>
    <source>
        <strain evidence="7 8">FDAARGOS_986</strain>
    </source>
</reference>
<dbReference type="PANTHER" id="PTHR37422:SF17">
    <property type="entry name" value="O-ANTIGEN LIGASE"/>
    <property type="match status" value="1"/>
</dbReference>
<keyword evidence="2 5" id="KW-0812">Transmembrane</keyword>
<proteinExistence type="predicted"/>
<evidence type="ECO:0000259" key="6">
    <source>
        <dbReference type="Pfam" id="PF04932"/>
    </source>
</evidence>
<keyword evidence="3 5" id="KW-1133">Transmembrane helix</keyword>
<feature type="transmembrane region" description="Helical" evidence="5">
    <location>
        <begin position="156"/>
        <end position="173"/>
    </location>
</feature>
<evidence type="ECO:0000313" key="7">
    <source>
        <dbReference type="EMBL" id="QQB18155.1"/>
    </source>
</evidence>
<gene>
    <name evidence="7" type="ORF">I6H43_11065</name>
</gene>
<comment type="subcellular location">
    <subcellularLocation>
        <location evidence="1">Membrane</location>
        <topology evidence="1">Multi-pass membrane protein</topology>
    </subcellularLocation>
</comment>
<keyword evidence="8" id="KW-1185">Reference proteome</keyword>
<accession>A0A7T4DLX3</accession>
<feature type="transmembrane region" description="Helical" evidence="5">
    <location>
        <begin position="367"/>
        <end position="385"/>
    </location>
</feature>
<feature type="transmembrane region" description="Helical" evidence="5">
    <location>
        <begin position="119"/>
        <end position="136"/>
    </location>
</feature>
<feature type="domain" description="O-antigen ligase-related" evidence="6">
    <location>
        <begin position="190"/>
        <end position="345"/>
    </location>
</feature>
<feature type="transmembrane region" description="Helical" evidence="5">
    <location>
        <begin position="14"/>
        <end position="33"/>
    </location>
</feature>
<evidence type="ECO:0000313" key="8">
    <source>
        <dbReference type="Proteomes" id="UP000595481"/>
    </source>
</evidence>
<name>A0A7T4DLX3_AERJA</name>
<feature type="transmembrane region" description="Helical" evidence="5">
    <location>
        <begin position="67"/>
        <end position="85"/>
    </location>
</feature>
<protein>
    <submittedName>
        <fullName evidence="7">O-antigen ligase family protein</fullName>
    </submittedName>
</protein>
<evidence type="ECO:0000256" key="4">
    <source>
        <dbReference type="ARBA" id="ARBA00023136"/>
    </source>
</evidence>
<dbReference type="InterPro" id="IPR007016">
    <property type="entry name" value="O-antigen_ligase-rel_domated"/>
</dbReference>
<keyword evidence="7" id="KW-0436">Ligase</keyword>
<dbReference type="GO" id="GO:0016874">
    <property type="term" value="F:ligase activity"/>
    <property type="evidence" value="ECO:0007669"/>
    <property type="project" value="UniProtKB-KW"/>
</dbReference>
<dbReference type="PANTHER" id="PTHR37422">
    <property type="entry name" value="TEICHURONIC ACID BIOSYNTHESIS PROTEIN TUAE"/>
    <property type="match status" value="1"/>
</dbReference>
<dbReference type="EMBL" id="CP066092">
    <property type="protein sequence ID" value="QQB18155.1"/>
    <property type="molecule type" value="Genomic_DNA"/>
</dbReference>
<evidence type="ECO:0000256" key="3">
    <source>
        <dbReference type="ARBA" id="ARBA00022989"/>
    </source>
</evidence>
<dbReference type="Pfam" id="PF04932">
    <property type="entry name" value="Wzy_C"/>
    <property type="match status" value="1"/>
</dbReference>
<keyword evidence="4 5" id="KW-0472">Membrane</keyword>
<dbReference type="Proteomes" id="UP000595481">
    <property type="component" value="Chromosome"/>
</dbReference>
<evidence type="ECO:0000256" key="2">
    <source>
        <dbReference type="ARBA" id="ARBA00022692"/>
    </source>
</evidence>
<feature type="transmembrane region" description="Helical" evidence="5">
    <location>
        <begin position="205"/>
        <end position="224"/>
    </location>
</feature>
<feature type="transmembrane region" description="Helical" evidence="5">
    <location>
        <begin position="337"/>
        <end position="355"/>
    </location>
</feature>
<evidence type="ECO:0000256" key="5">
    <source>
        <dbReference type="SAM" id="Phobius"/>
    </source>
</evidence>